<proteinExistence type="predicted"/>
<comment type="caution">
    <text evidence="1">The sequence shown here is derived from an EMBL/GenBank/DDBJ whole genome shotgun (WGS) entry which is preliminary data.</text>
</comment>
<sequence>MDADKLERLRDKVIFISGSSKNAGKTTFLNYLLPRLRSGEDLAYLTIGIDGEKKDRVFGNEKPSIEAVKGDYLVTSEDMMNNSQALFKICHVFPWFTALGRLMLLKTERSGLIELVGPESNSQLEDIIGYLKDTAGIKTVLVDGAVNRITQLSAGRESAYFYVMKMTPENRTSSLNTIRTLNLLDKIPCYDNPGNNDIEFNGALTSSVLDSIAEDADTLVLEDFTKVFLTWRELRELTERISLKFRHIFKLEGLILNLSNLEQAGVETLLRDIPVTVPYYFNPYRISRSGM</sequence>
<keyword evidence="2" id="KW-1185">Reference proteome</keyword>
<accession>A0A841R5U4</accession>
<dbReference type="RefSeq" id="WP_184742435.1">
    <property type="nucleotide sequence ID" value="NZ_JACHGJ010000001.1"/>
</dbReference>
<dbReference type="SUPFAM" id="SSF52540">
    <property type="entry name" value="P-loop containing nucleoside triphosphate hydrolases"/>
    <property type="match status" value="1"/>
</dbReference>
<evidence type="ECO:0000313" key="1">
    <source>
        <dbReference type="EMBL" id="MBB6478517.1"/>
    </source>
</evidence>
<dbReference type="EMBL" id="JACHGJ010000001">
    <property type="protein sequence ID" value="MBB6478517.1"/>
    <property type="molecule type" value="Genomic_DNA"/>
</dbReference>
<evidence type="ECO:0000313" key="2">
    <source>
        <dbReference type="Proteomes" id="UP000587760"/>
    </source>
</evidence>
<organism evidence="1 2">
    <name type="scientific">Spirochaeta isovalerica</name>
    <dbReference type="NCBI Taxonomy" id="150"/>
    <lineage>
        <taxon>Bacteria</taxon>
        <taxon>Pseudomonadati</taxon>
        <taxon>Spirochaetota</taxon>
        <taxon>Spirochaetia</taxon>
        <taxon>Spirochaetales</taxon>
        <taxon>Spirochaetaceae</taxon>
        <taxon>Spirochaeta</taxon>
    </lineage>
</organism>
<dbReference type="AlphaFoldDB" id="A0A841R5U4"/>
<dbReference type="InterPro" id="IPR027417">
    <property type="entry name" value="P-loop_NTPase"/>
</dbReference>
<gene>
    <name evidence="1" type="ORF">HNR50_000150</name>
</gene>
<dbReference type="Proteomes" id="UP000587760">
    <property type="component" value="Unassembled WGS sequence"/>
</dbReference>
<reference evidence="1 2" key="1">
    <citation type="submission" date="2020-08" db="EMBL/GenBank/DDBJ databases">
        <title>Genomic Encyclopedia of Type Strains, Phase IV (KMG-IV): sequencing the most valuable type-strain genomes for metagenomic binning, comparative biology and taxonomic classification.</title>
        <authorList>
            <person name="Goeker M."/>
        </authorList>
    </citation>
    <scope>NUCLEOTIDE SEQUENCE [LARGE SCALE GENOMIC DNA]</scope>
    <source>
        <strain evidence="1 2">DSM 2461</strain>
    </source>
</reference>
<name>A0A841R5U4_9SPIO</name>
<protein>
    <submittedName>
        <fullName evidence="1">Uncharacterized protein</fullName>
    </submittedName>
</protein>